<keyword evidence="2" id="KW-1003">Cell membrane</keyword>
<evidence type="ECO:0000256" key="7">
    <source>
        <dbReference type="ARBA" id="ARBA00023180"/>
    </source>
</evidence>
<dbReference type="InterPro" id="IPR013783">
    <property type="entry name" value="Ig-like_fold"/>
</dbReference>
<dbReference type="PROSITE" id="PS50835">
    <property type="entry name" value="IG_LIKE"/>
    <property type="match status" value="1"/>
</dbReference>
<evidence type="ECO:0000256" key="8">
    <source>
        <dbReference type="SAM" id="Phobius"/>
    </source>
</evidence>
<dbReference type="PANTHER" id="PTHR19433:SF133">
    <property type="entry name" value="IMMUNE-TYPE RECEPTOR 5 PRECURSOR-RELATED"/>
    <property type="match status" value="1"/>
</dbReference>
<keyword evidence="12" id="KW-1185">Reference proteome</keyword>
<dbReference type="InterPro" id="IPR003599">
    <property type="entry name" value="Ig_sub"/>
</dbReference>
<keyword evidence="8" id="KW-1133">Transmembrane helix</keyword>
<feature type="signal peptide" evidence="9">
    <location>
        <begin position="1"/>
        <end position="25"/>
    </location>
</feature>
<keyword evidence="6" id="KW-1015">Disulfide bond</keyword>
<dbReference type="Ensembl" id="ENSACLT00000004698.2">
    <property type="protein sequence ID" value="ENSACLP00000004605.2"/>
    <property type="gene ID" value="ENSACLG00000003072.2"/>
</dbReference>
<dbReference type="GeneTree" id="ENSGT00950000182968"/>
<protein>
    <recommendedName>
        <fullName evidence="10">Ig-like domain-containing protein</fullName>
    </recommendedName>
</protein>
<dbReference type="OMA" id="SENSMVY"/>
<evidence type="ECO:0000256" key="5">
    <source>
        <dbReference type="ARBA" id="ARBA00023136"/>
    </source>
</evidence>
<keyword evidence="8" id="KW-0812">Transmembrane</keyword>
<dbReference type="InterPro" id="IPR007110">
    <property type="entry name" value="Ig-like_dom"/>
</dbReference>
<name>A0A3P8NIG9_ASTCA</name>
<dbReference type="SMART" id="SM00406">
    <property type="entry name" value="IGv"/>
    <property type="match status" value="2"/>
</dbReference>
<feature type="chain" id="PRO_5044342965" description="Ig-like domain-containing protein" evidence="9">
    <location>
        <begin position="26"/>
        <end position="351"/>
    </location>
</feature>
<evidence type="ECO:0000313" key="12">
    <source>
        <dbReference type="Proteomes" id="UP000265100"/>
    </source>
</evidence>
<keyword evidence="7" id="KW-0325">Glycoprotein</keyword>
<dbReference type="STRING" id="8154.ENSACLP00000004605"/>
<dbReference type="Gene3D" id="2.60.40.10">
    <property type="entry name" value="Immunoglobulins"/>
    <property type="match status" value="2"/>
</dbReference>
<keyword evidence="5 8" id="KW-0472">Membrane</keyword>
<evidence type="ECO:0000256" key="6">
    <source>
        <dbReference type="ARBA" id="ARBA00023157"/>
    </source>
</evidence>
<dbReference type="InterPro" id="IPR013106">
    <property type="entry name" value="Ig_V-set"/>
</dbReference>
<evidence type="ECO:0000256" key="3">
    <source>
        <dbReference type="ARBA" id="ARBA00022729"/>
    </source>
</evidence>
<dbReference type="InterPro" id="IPR052051">
    <property type="entry name" value="TCR_complex_component"/>
</dbReference>
<feature type="domain" description="Ig-like" evidence="10">
    <location>
        <begin position="137"/>
        <end position="235"/>
    </location>
</feature>
<comment type="subcellular location">
    <subcellularLocation>
        <location evidence="1">Cell membrane</location>
    </subcellularLocation>
</comment>
<keyword evidence="3 9" id="KW-0732">Signal</keyword>
<evidence type="ECO:0000256" key="2">
    <source>
        <dbReference type="ARBA" id="ARBA00022475"/>
    </source>
</evidence>
<proteinExistence type="predicted"/>
<dbReference type="PANTHER" id="PTHR19433">
    <property type="entry name" value="T-CELL RECEPTOR ALPHA CHAIN V REGION-RELATED"/>
    <property type="match status" value="1"/>
</dbReference>
<dbReference type="SMART" id="SM00409">
    <property type="entry name" value="IG"/>
    <property type="match status" value="2"/>
</dbReference>
<reference evidence="11" key="2">
    <citation type="submission" date="2025-08" db="UniProtKB">
        <authorList>
            <consortium name="Ensembl"/>
        </authorList>
    </citation>
    <scope>IDENTIFICATION</scope>
</reference>
<organism evidence="11 12">
    <name type="scientific">Astatotilapia calliptera</name>
    <name type="common">Eastern happy</name>
    <name type="synonym">Chromis callipterus</name>
    <dbReference type="NCBI Taxonomy" id="8154"/>
    <lineage>
        <taxon>Eukaryota</taxon>
        <taxon>Metazoa</taxon>
        <taxon>Chordata</taxon>
        <taxon>Craniata</taxon>
        <taxon>Vertebrata</taxon>
        <taxon>Euteleostomi</taxon>
        <taxon>Actinopterygii</taxon>
        <taxon>Neopterygii</taxon>
        <taxon>Teleostei</taxon>
        <taxon>Neoteleostei</taxon>
        <taxon>Acanthomorphata</taxon>
        <taxon>Ovalentaria</taxon>
        <taxon>Cichlomorphae</taxon>
        <taxon>Cichliformes</taxon>
        <taxon>Cichlidae</taxon>
        <taxon>African cichlids</taxon>
        <taxon>Pseudocrenilabrinae</taxon>
        <taxon>Haplochromini</taxon>
        <taxon>Astatotilapia</taxon>
    </lineage>
</organism>
<dbReference type="InterPro" id="IPR036179">
    <property type="entry name" value="Ig-like_dom_sf"/>
</dbReference>
<dbReference type="SUPFAM" id="SSF48726">
    <property type="entry name" value="Immunoglobulin"/>
    <property type="match status" value="2"/>
</dbReference>
<feature type="transmembrane region" description="Helical" evidence="8">
    <location>
        <begin position="265"/>
        <end position="284"/>
    </location>
</feature>
<evidence type="ECO:0000313" key="11">
    <source>
        <dbReference type="Ensembl" id="ENSACLP00000004605.2"/>
    </source>
</evidence>
<sequence>MSCKWINQKMLIIFYILLSVRVGRCTDDLFFETKSLVVGDYVTLKCPRRVAEYKETMYWIRIVSGSSVEFLGGTFTFDYNGVNKTPHITAKQEPGTFTLEISKVNLSDIGLYYCIKVRQVAMTFLKGTFLTIKELEPDVTDIFQMPPSDHVYQGDPITMQCSLLSNTEKKTCSGNHSVFWFRAGTEESQPSLIYAHGNTGDECNKSAEDPSQYKCDYSFSKNVSTADAGSYYCAVATCGQIVFGNGTKLNIKGPSTWDLQKANTVLFLLSAALATSLLVIAYLIKKLSVCCPDTDLGTTSGNHENQERGENSMVYSVATFTIKKSGKLVRRNEKAEEEATVYSDISASAVK</sequence>
<reference evidence="11" key="3">
    <citation type="submission" date="2025-09" db="UniProtKB">
        <authorList>
            <consortium name="Ensembl"/>
        </authorList>
    </citation>
    <scope>IDENTIFICATION</scope>
</reference>
<keyword evidence="4" id="KW-0391">Immunity</keyword>
<dbReference type="GO" id="GO:0002376">
    <property type="term" value="P:immune system process"/>
    <property type="evidence" value="ECO:0007669"/>
    <property type="project" value="UniProtKB-KW"/>
</dbReference>
<dbReference type="GO" id="GO:0005886">
    <property type="term" value="C:plasma membrane"/>
    <property type="evidence" value="ECO:0007669"/>
    <property type="project" value="UniProtKB-SubCell"/>
</dbReference>
<dbReference type="GO" id="GO:0009617">
    <property type="term" value="P:response to bacterium"/>
    <property type="evidence" value="ECO:0007669"/>
    <property type="project" value="TreeGrafter"/>
</dbReference>
<evidence type="ECO:0000256" key="4">
    <source>
        <dbReference type="ARBA" id="ARBA00022859"/>
    </source>
</evidence>
<dbReference type="Pfam" id="PF07686">
    <property type="entry name" value="V-set"/>
    <property type="match status" value="2"/>
</dbReference>
<dbReference type="AlphaFoldDB" id="A0A3P8NIG9"/>
<evidence type="ECO:0000256" key="1">
    <source>
        <dbReference type="ARBA" id="ARBA00004236"/>
    </source>
</evidence>
<dbReference type="Proteomes" id="UP000265100">
    <property type="component" value="Chromosome 2"/>
</dbReference>
<evidence type="ECO:0000259" key="10">
    <source>
        <dbReference type="PROSITE" id="PS50835"/>
    </source>
</evidence>
<reference evidence="11" key="1">
    <citation type="submission" date="2018-05" db="EMBL/GenBank/DDBJ databases">
        <authorList>
            <person name="Datahose"/>
        </authorList>
    </citation>
    <scope>NUCLEOTIDE SEQUENCE</scope>
</reference>
<evidence type="ECO:0000256" key="9">
    <source>
        <dbReference type="SAM" id="SignalP"/>
    </source>
</evidence>
<accession>A0A3P8NIG9</accession>